<evidence type="ECO:0000313" key="7">
    <source>
        <dbReference type="Proteomes" id="UP000321514"/>
    </source>
</evidence>
<dbReference type="PANTHER" id="PTHR12304:SF4">
    <property type="entry name" value="URIDINE NUCLEOSIDASE"/>
    <property type="match status" value="1"/>
</dbReference>
<comment type="caution">
    <text evidence="4">The sequence shown here is derived from an EMBL/GenBank/DDBJ whole genome shotgun (WGS) entry which is preliminary data.</text>
</comment>
<reference evidence="4 7" key="2">
    <citation type="submission" date="2019-07" db="EMBL/GenBank/DDBJ databases">
        <title>Whole genome shotgun sequence of Myxococcus fulvus NBRC 100333.</title>
        <authorList>
            <person name="Hosoyama A."/>
            <person name="Uohara A."/>
            <person name="Ohji S."/>
            <person name="Ichikawa N."/>
        </authorList>
    </citation>
    <scope>NUCLEOTIDE SEQUENCE [LARGE SCALE GENOMIC DNA]</scope>
    <source>
        <strain evidence="4 7">NBRC 100333</strain>
    </source>
</reference>
<dbReference type="PANTHER" id="PTHR12304">
    <property type="entry name" value="INOSINE-URIDINE PREFERRING NUCLEOSIDE HYDROLASE"/>
    <property type="match status" value="1"/>
</dbReference>
<protein>
    <submittedName>
        <fullName evidence="5">Pyrimidine-specific ribonucleoside hydrolase</fullName>
    </submittedName>
</protein>
<dbReference type="AlphaFoldDB" id="A0A511TCH2"/>
<evidence type="ECO:0000313" key="4">
    <source>
        <dbReference type="EMBL" id="GEN11886.1"/>
    </source>
</evidence>
<organism evidence="4 7">
    <name type="scientific">Myxococcus fulvus</name>
    <dbReference type="NCBI Taxonomy" id="33"/>
    <lineage>
        <taxon>Bacteria</taxon>
        <taxon>Pseudomonadati</taxon>
        <taxon>Myxococcota</taxon>
        <taxon>Myxococcia</taxon>
        <taxon>Myxococcales</taxon>
        <taxon>Cystobacterineae</taxon>
        <taxon>Myxococcaceae</taxon>
        <taxon>Myxococcus</taxon>
    </lineage>
</organism>
<dbReference type="InterPro" id="IPR023186">
    <property type="entry name" value="IUNH"/>
</dbReference>
<dbReference type="STRING" id="1334629.MFUL124B02_10635"/>
<evidence type="ECO:0000313" key="5">
    <source>
        <dbReference type="EMBL" id="SEU38728.1"/>
    </source>
</evidence>
<dbReference type="Gene3D" id="3.90.245.10">
    <property type="entry name" value="Ribonucleoside hydrolase-like"/>
    <property type="match status" value="1"/>
</dbReference>
<keyword evidence="6" id="KW-1185">Reference proteome</keyword>
<dbReference type="RefSeq" id="WP_074958425.1">
    <property type="nucleotide sequence ID" value="NZ_BJXR01000050.1"/>
</dbReference>
<gene>
    <name evidence="4" type="ORF">MFU01_69230</name>
    <name evidence="5" type="ORF">SAMN05443572_113176</name>
</gene>
<sequence length="303" mass="32975">MAFDILFDMETSDPDDALTLCLLATHPAVTLRAVTVTPGTLAQVGMVRHLLARAGRSDVPVGARNPESQKESLSAFHTKWLGPLPPAAPDALAHEVLARALRRFPEATLLTGAPLQNLRLLLEHHPDVHLHRWVAQGGFAGDNVVPPEHRLPKFAGLRTCPTFNFNGDPKGALLALSSDRVGRRELVSKNVTHGLAYDGAFHERMRPLASATPGLALIFEAMERYLAQRPEGKLLHDPLAACAAIDPGIVTWAQVDVVRERGEWGSEPAQGTRTFISVAMDPERFFRTFVGLGPLHDPPPAPR</sequence>
<dbReference type="InterPro" id="IPR001910">
    <property type="entry name" value="Inosine/uridine_hydrolase_dom"/>
</dbReference>
<dbReference type="OrthoDB" id="9797882at2"/>
<feature type="domain" description="Inosine/uridine-preferring nucleoside hydrolase" evidence="3">
    <location>
        <begin position="6"/>
        <end position="286"/>
    </location>
</feature>
<dbReference type="Proteomes" id="UP000183760">
    <property type="component" value="Unassembled WGS sequence"/>
</dbReference>
<dbReference type="SUPFAM" id="SSF53590">
    <property type="entry name" value="Nucleoside hydrolase"/>
    <property type="match status" value="1"/>
</dbReference>
<dbReference type="GO" id="GO:0008477">
    <property type="term" value="F:purine nucleosidase activity"/>
    <property type="evidence" value="ECO:0007669"/>
    <property type="project" value="TreeGrafter"/>
</dbReference>
<keyword evidence="1 5" id="KW-0378">Hydrolase</keyword>
<reference evidence="5 6" key="1">
    <citation type="submission" date="2016-10" db="EMBL/GenBank/DDBJ databases">
        <authorList>
            <person name="Varghese N."/>
            <person name="Submissions S."/>
        </authorList>
    </citation>
    <scope>NUCLEOTIDE SEQUENCE [LARGE SCALE GENOMIC DNA]</scope>
    <source>
        <strain evidence="5 6">DSM 16525</strain>
    </source>
</reference>
<evidence type="ECO:0000256" key="1">
    <source>
        <dbReference type="ARBA" id="ARBA00022801"/>
    </source>
</evidence>
<keyword evidence="2" id="KW-0326">Glycosidase</keyword>
<dbReference type="EMBL" id="BJXR01000050">
    <property type="protein sequence ID" value="GEN11886.1"/>
    <property type="molecule type" value="Genomic_DNA"/>
</dbReference>
<accession>A0A511TCH2</accession>
<dbReference type="EMBL" id="FOIB01000013">
    <property type="protein sequence ID" value="SEU38728.1"/>
    <property type="molecule type" value="Genomic_DNA"/>
</dbReference>
<evidence type="ECO:0000259" key="3">
    <source>
        <dbReference type="Pfam" id="PF01156"/>
    </source>
</evidence>
<evidence type="ECO:0000256" key="2">
    <source>
        <dbReference type="ARBA" id="ARBA00023295"/>
    </source>
</evidence>
<evidence type="ECO:0000313" key="6">
    <source>
        <dbReference type="Proteomes" id="UP000183760"/>
    </source>
</evidence>
<dbReference type="Proteomes" id="UP000321514">
    <property type="component" value="Unassembled WGS sequence"/>
</dbReference>
<dbReference type="Pfam" id="PF01156">
    <property type="entry name" value="IU_nuc_hydro"/>
    <property type="match status" value="1"/>
</dbReference>
<name>A0A511TCH2_MYXFU</name>
<proteinExistence type="predicted"/>
<dbReference type="InterPro" id="IPR036452">
    <property type="entry name" value="Ribo_hydro-like"/>
</dbReference>
<dbReference type="GO" id="GO:0005829">
    <property type="term" value="C:cytosol"/>
    <property type="evidence" value="ECO:0007669"/>
    <property type="project" value="TreeGrafter"/>
</dbReference>
<dbReference type="GO" id="GO:0006152">
    <property type="term" value="P:purine nucleoside catabolic process"/>
    <property type="evidence" value="ECO:0007669"/>
    <property type="project" value="TreeGrafter"/>
</dbReference>